<evidence type="ECO:0000256" key="6">
    <source>
        <dbReference type="SAM" id="Coils"/>
    </source>
</evidence>
<feature type="coiled-coil region" evidence="6">
    <location>
        <begin position="695"/>
        <end position="722"/>
    </location>
</feature>
<protein>
    <submittedName>
        <fullName evidence="9">Hemolysin secretion protein D, chromosomal</fullName>
    </submittedName>
</protein>
<evidence type="ECO:0000256" key="7">
    <source>
        <dbReference type="SAM" id="Phobius"/>
    </source>
</evidence>
<feature type="domain" description="AprE-like beta-barrel" evidence="8">
    <location>
        <begin position="767"/>
        <end position="855"/>
    </location>
</feature>
<comment type="caution">
    <text evidence="9">The sequence shown here is derived from an EMBL/GenBank/DDBJ whole genome shotgun (WGS) entry which is preliminary data.</text>
</comment>
<dbReference type="RefSeq" id="WP_052222063.1">
    <property type="nucleotide sequence ID" value="NZ_LHUR01000029.1"/>
</dbReference>
<evidence type="ECO:0000256" key="2">
    <source>
        <dbReference type="ARBA" id="ARBA00009477"/>
    </source>
</evidence>
<evidence type="ECO:0000259" key="8">
    <source>
        <dbReference type="Pfam" id="PF26002"/>
    </source>
</evidence>
<dbReference type="Pfam" id="PF26002">
    <property type="entry name" value="Beta-barrel_AprE"/>
    <property type="match status" value="1"/>
</dbReference>
<evidence type="ECO:0000256" key="5">
    <source>
        <dbReference type="ARBA" id="ARBA00023136"/>
    </source>
</evidence>
<feature type="coiled-coil region" evidence="6">
    <location>
        <begin position="616"/>
        <end position="669"/>
    </location>
</feature>
<feature type="transmembrane region" description="Helical" evidence="7">
    <location>
        <begin position="28"/>
        <end position="46"/>
    </location>
</feature>
<dbReference type="InterPro" id="IPR050739">
    <property type="entry name" value="MFP"/>
</dbReference>
<comment type="subcellular location">
    <subcellularLocation>
        <location evidence="1">Membrane</location>
        <topology evidence="1">Single-pass membrane protein</topology>
    </subcellularLocation>
</comment>
<dbReference type="PATRIC" id="fig|1121318.3.peg.2582"/>
<dbReference type="InterPro" id="IPR058982">
    <property type="entry name" value="Beta-barrel_AprE"/>
</dbReference>
<comment type="similarity">
    <text evidence="2">Belongs to the membrane fusion protein (MFP) (TC 8.A.1) family.</text>
</comment>
<dbReference type="Gene3D" id="2.40.30.170">
    <property type="match status" value="1"/>
</dbReference>
<feature type="coiled-coil region" evidence="6">
    <location>
        <begin position="175"/>
        <end position="283"/>
    </location>
</feature>
<name>A0A0L6Z7Y2_9CLOT</name>
<proteinExistence type="inferred from homology"/>
<feature type="coiled-coil region" evidence="6">
    <location>
        <begin position="403"/>
        <end position="451"/>
    </location>
</feature>
<dbReference type="Proteomes" id="UP000037043">
    <property type="component" value="Unassembled WGS sequence"/>
</dbReference>
<dbReference type="PANTHER" id="PTHR30386">
    <property type="entry name" value="MEMBRANE FUSION SUBUNIT OF EMRAB-TOLC MULTIDRUG EFFLUX PUMP"/>
    <property type="match status" value="1"/>
</dbReference>
<keyword evidence="10" id="KW-1185">Reference proteome</keyword>
<evidence type="ECO:0000313" key="10">
    <source>
        <dbReference type="Proteomes" id="UP000037043"/>
    </source>
</evidence>
<sequence length="872" mass="100018">MREIVQNLGDITDSREILEARPYRFTSIFAYILIAILSIAIIWSYFGKIDIVVKSKGSVRPNEKISSIVNKVGGNVSASYLEEGKKVSKGDILYTIDYGNLNVEKNTLDTEFSKLNTELKNLEKFKQSIFDKKNLFNLELQEEKEFYYKYKKFEIDSKKISLESMQTELQLKQSKNEKSLNAKNLESQINKAEESINKLTKLKEAINKNVNTFLGQDSLFSNRYDDYKISIQKIQNDIEQRKIALENVKEKEKQSAVDVQNELDDANVSLMLSKLELEKYKNQYMINIQNTINENSANLAELSINSGEVSRKISTANDNIANFNLLIRSVKENNNLFSTQNDKYYNQYVSYSYNLDKLKKVEEQAKREFDNATSSYSSTNATSKDNAVQSALLQLEQYKNQYLISVEKSIEEATAALNVLNNTAGASANDIQKAEENLDNLNILKQCAIQNTNLFGNNDSIYAKQYLDYKYNVDIYQKKLDAAILDKNYSTNSDTIVVVNNKLYAYQNAQTDVLKYKNDYLLNLYESVKDNEDLIRQLQATSNSSSSKINYVSNTIYNLRNLEKSINENTNLFTAQNSEYYYKFIDYQNNIRKLDAAINQGESLVKKLIDKRNTVITNIQREIKSTQLLLEIAEIELQKYTNSGDLNINKEIDESKKSLENLYFNLEKNKYDPEMNALALELSNITLSKYETDNIVQLDENIKANKEKVSEIEKNLKVANLNLEDCVVRAPIDGTIHIINEINVAELLQPGTQIATIVPEDNSQFKVQLYLSNKDIASIKLGDSVKYHFEALPYKEYGELSGVITKIGTDSRVDQQSGISYYLVESEIENRPLYSYKGEKGELKIGMNCEAQVITKRKKILYYLLEKINLKD</sequence>
<evidence type="ECO:0000256" key="4">
    <source>
        <dbReference type="ARBA" id="ARBA00022989"/>
    </source>
</evidence>
<accession>A0A0L6Z7Y2</accession>
<reference evidence="10" key="1">
    <citation type="submission" date="2015-08" db="EMBL/GenBank/DDBJ databases">
        <title>Genome sequence of the strict anaerobe Clostridium homopropionicum LuHBu1 (DSM 5847T).</title>
        <authorList>
            <person name="Poehlein A."/>
            <person name="Beck M."/>
            <person name="Schiel-Bengelsdorf B."/>
            <person name="Bengelsdorf F.R."/>
            <person name="Daniel R."/>
            <person name="Duerre P."/>
        </authorList>
    </citation>
    <scope>NUCLEOTIDE SEQUENCE [LARGE SCALE GENOMIC DNA]</scope>
    <source>
        <strain evidence="10">DSM 5847</strain>
    </source>
</reference>
<gene>
    <name evidence="9" type="primary">hlyD</name>
    <name evidence="9" type="ORF">CLHOM_25720</name>
</gene>
<evidence type="ECO:0000313" key="9">
    <source>
        <dbReference type="EMBL" id="KOA19069.1"/>
    </source>
</evidence>
<dbReference type="GO" id="GO:0016020">
    <property type="term" value="C:membrane"/>
    <property type="evidence" value="ECO:0007669"/>
    <property type="project" value="UniProtKB-SubCell"/>
</dbReference>
<keyword evidence="3 7" id="KW-0812">Transmembrane</keyword>
<dbReference type="STRING" id="36844.SAMN04488501_12915"/>
<keyword evidence="4 7" id="KW-1133">Transmembrane helix</keyword>
<dbReference type="EMBL" id="LHUR01000029">
    <property type="protein sequence ID" value="KOA19069.1"/>
    <property type="molecule type" value="Genomic_DNA"/>
</dbReference>
<dbReference type="AlphaFoldDB" id="A0A0L6Z7Y2"/>
<dbReference type="PANTHER" id="PTHR30386:SF26">
    <property type="entry name" value="TRANSPORT PROTEIN COMB"/>
    <property type="match status" value="1"/>
</dbReference>
<dbReference type="PRINTS" id="PR01490">
    <property type="entry name" value="RTXTOXIND"/>
</dbReference>
<organism evidence="9 10">
    <name type="scientific">Clostridium homopropionicum DSM 5847</name>
    <dbReference type="NCBI Taxonomy" id="1121318"/>
    <lineage>
        <taxon>Bacteria</taxon>
        <taxon>Bacillati</taxon>
        <taxon>Bacillota</taxon>
        <taxon>Clostridia</taxon>
        <taxon>Eubacteriales</taxon>
        <taxon>Clostridiaceae</taxon>
        <taxon>Clostridium</taxon>
    </lineage>
</organism>
<evidence type="ECO:0000256" key="3">
    <source>
        <dbReference type="ARBA" id="ARBA00022692"/>
    </source>
</evidence>
<evidence type="ECO:0000256" key="1">
    <source>
        <dbReference type="ARBA" id="ARBA00004167"/>
    </source>
</evidence>
<keyword evidence="5 7" id="KW-0472">Membrane</keyword>
<keyword evidence="6" id="KW-0175">Coiled coil</keyword>